<evidence type="ECO:0000256" key="1">
    <source>
        <dbReference type="SAM" id="MobiDB-lite"/>
    </source>
</evidence>
<dbReference type="KEGG" id="yli:2910582"/>
<dbReference type="GeneID" id="2910582"/>
<dbReference type="EMBL" id="KZ859042">
    <property type="protein sequence ID" value="RDW24250.1"/>
    <property type="molecule type" value="Genomic_DNA"/>
</dbReference>
<dbReference type="Proteomes" id="UP000182444">
    <property type="component" value="Chromosome 1D"/>
</dbReference>
<feature type="compositionally biased region" description="Polar residues" evidence="1">
    <location>
        <begin position="197"/>
        <end position="217"/>
    </location>
</feature>
<feature type="compositionally biased region" description="Low complexity" evidence="1">
    <location>
        <begin position="1"/>
        <end position="34"/>
    </location>
</feature>
<gene>
    <name evidence="3" type="ORF">B0I71DRAFT_122234</name>
    <name evidence="2" type="ORF">YALI1_D04594g</name>
</gene>
<reference evidence="2 4" key="1">
    <citation type="journal article" date="2016" name="PLoS ONE">
        <title>Sequence Assembly of Yarrowia lipolytica Strain W29/CLIB89 Shows Transposable Element Diversity.</title>
        <authorList>
            <person name="Magnan C."/>
            <person name="Yu J."/>
            <person name="Chang I."/>
            <person name="Jahn E."/>
            <person name="Kanomata Y."/>
            <person name="Wu J."/>
            <person name="Zeller M."/>
            <person name="Oakes M."/>
            <person name="Baldi P."/>
            <person name="Sandmeyer S."/>
        </authorList>
    </citation>
    <scope>NUCLEOTIDE SEQUENCE [LARGE SCALE GENOMIC DNA]</scope>
    <source>
        <strain evidence="2">CLIB89</strain>
        <strain evidence="4">CLIB89(W29)</strain>
    </source>
</reference>
<name>A0A1H6Q7K2_YARLL</name>
<evidence type="ECO:0000313" key="5">
    <source>
        <dbReference type="Proteomes" id="UP000256601"/>
    </source>
</evidence>
<evidence type="ECO:0000313" key="2">
    <source>
        <dbReference type="EMBL" id="AOW03536.1"/>
    </source>
</evidence>
<dbReference type="OrthoDB" id="10468332at2759"/>
<dbReference type="VEuPathDB" id="FungiDB:YALI1_D04594g"/>
<feature type="compositionally biased region" description="Basic and acidic residues" evidence="1">
    <location>
        <begin position="239"/>
        <end position="257"/>
    </location>
</feature>
<dbReference type="VEuPathDB" id="FungiDB:YALI0_D03641g"/>
<dbReference type="AlphaFoldDB" id="A0A1H6Q7K2"/>
<protein>
    <submittedName>
        <fullName evidence="2">Uncharacterized protein</fullName>
    </submittedName>
</protein>
<feature type="region of interest" description="Disordered" evidence="1">
    <location>
        <begin position="161"/>
        <end position="257"/>
    </location>
</feature>
<proteinExistence type="predicted"/>
<reference evidence="3 5" key="2">
    <citation type="submission" date="2018-07" db="EMBL/GenBank/DDBJ databases">
        <title>Draft Genome Assemblies for Five Robust Yarrowia lipolytica Strains Exhibiting High Lipid Production and Pentose Sugar Utilization and Sugar Alcohol Secretion from Undetoxified Lignocellulosic Biomass Hydrolysates.</title>
        <authorList>
            <consortium name="DOE Joint Genome Institute"/>
            <person name="Walker C."/>
            <person name="Ryu S."/>
            <person name="Na H."/>
            <person name="Zane M."/>
            <person name="LaButti K."/>
            <person name="Lipzen A."/>
            <person name="Haridas S."/>
            <person name="Barry K."/>
            <person name="Grigoriev I.V."/>
            <person name="Quarterman J."/>
            <person name="Slininger P."/>
            <person name="Dien B."/>
            <person name="Trinh C.T."/>
        </authorList>
    </citation>
    <scope>NUCLEOTIDE SEQUENCE [LARGE SCALE GENOMIC DNA]</scope>
    <source>
        <strain evidence="3 5">YB392</strain>
    </source>
</reference>
<evidence type="ECO:0000313" key="4">
    <source>
        <dbReference type="Proteomes" id="UP000182444"/>
    </source>
</evidence>
<evidence type="ECO:0000313" key="3">
    <source>
        <dbReference type="EMBL" id="RDW24250.1"/>
    </source>
</evidence>
<feature type="compositionally biased region" description="Polar residues" evidence="1">
    <location>
        <begin position="84"/>
        <end position="95"/>
    </location>
</feature>
<dbReference type="EMBL" id="CP017556">
    <property type="protein sequence ID" value="AOW03536.1"/>
    <property type="molecule type" value="Genomic_DNA"/>
</dbReference>
<accession>A0A1H6Q7K2</accession>
<organism evidence="2 4">
    <name type="scientific">Yarrowia lipolytica</name>
    <name type="common">Candida lipolytica</name>
    <dbReference type="NCBI Taxonomy" id="4952"/>
    <lineage>
        <taxon>Eukaryota</taxon>
        <taxon>Fungi</taxon>
        <taxon>Dikarya</taxon>
        <taxon>Ascomycota</taxon>
        <taxon>Saccharomycotina</taxon>
        <taxon>Dipodascomycetes</taxon>
        <taxon>Dipodascales</taxon>
        <taxon>Dipodascales incertae sedis</taxon>
        <taxon>Yarrowia</taxon>
    </lineage>
</organism>
<dbReference type="Proteomes" id="UP000256601">
    <property type="component" value="Unassembled WGS sequence"/>
</dbReference>
<dbReference type="RefSeq" id="XP_502372.1">
    <property type="nucleotide sequence ID" value="XM_502372.1"/>
</dbReference>
<sequence>MSPGNSPQQSPCSSSPSQPGMSPVKSPVSSLPPLNGSLNVAKRRKVDGLSPSDHRRVYSAASPKGGGDETGSREAAVSAGSMVSLVTPSKRSVSTPARLGTPRGGQRTPSLADRPIPVLMPREEEDDVSRSRRSSYANLYVMEETTADIDDKGDASAITATTSTATTASNDKSISPTSSEADTVSANKGKEVEKATPENTSASAIDTSQSSDKSFSESAPIESVESAKLKATLLPPPEVSERLEPPASPKKEVTKLK</sequence>
<feature type="compositionally biased region" description="Polar residues" evidence="1">
    <location>
        <begin position="170"/>
        <end position="186"/>
    </location>
</feature>
<feature type="region of interest" description="Disordered" evidence="1">
    <location>
        <begin position="1"/>
        <end position="137"/>
    </location>
</feature>